<evidence type="ECO:0000313" key="5">
    <source>
        <dbReference type="EMBL" id="PCI93581.1"/>
    </source>
</evidence>
<protein>
    <recommendedName>
        <fullName evidence="4">NEL domain-containing protein</fullName>
    </recommendedName>
</protein>
<proteinExistence type="predicted"/>
<dbReference type="Pfam" id="PF23598">
    <property type="entry name" value="LRR_14"/>
    <property type="match status" value="1"/>
</dbReference>
<evidence type="ECO:0000256" key="2">
    <source>
        <dbReference type="ARBA" id="ARBA00022737"/>
    </source>
</evidence>
<dbReference type="SUPFAM" id="SSF52058">
    <property type="entry name" value="L domain-like"/>
    <property type="match status" value="1"/>
</dbReference>
<dbReference type="EMBL" id="NVUU01000058">
    <property type="protein sequence ID" value="PCI93581.1"/>
    <property type="molecule type" value="Genomic_DNA"/>
</dbReference>
<feature type="region of interest" description="Disordered" evidence="3">
    <location>
        <begin position="1"/>
        <end position="89"/>
    </location>
</feature>
<feature type="compositionally biased region" description="Polar residues" evidence="3">
    <location>
        <begin position="1"/>
        <end position="13"/>
    </location>
</feature>
<dbReference type="InterPro" id="IPR003591">
    <property type="entry name" value="Leu-rich_rpt_typical-subtyp"/>
</dbReference>
<reference evidence="6" key="1">
    <citation type="submission" date="2017-08" db="EMBL/GenBank/DDBJ databases">
        <title>A dynamic microbial community with high functional redundancy inhabits the cold, oxic subseafloor aquifer.</title>
        <authorList>
            <person name="Tully B.J."/>
            <person name="Wheat C.G."/>
            <person name="Glazer B.T."/>
            <person name="Huber J.A."/>
        </authorList>
    </citation>
    <scope>NUCLEOTIDE SEQUENCE [LARGE SCALE GENOMIC DNA]</scope>
</reference>
<dbReference type="PROSITE" id="PS52053">
    <property type="entry name" value="NEL"/>
    <property type="match status" value="1"/>
</dbReference>
<sequence length="595" mass="66796">MSNPTSLQSSSLAETFEVPHALPEEGDNLQQQGTVDSMRSRHLQRASGNPQSQDDSSALSQRVLTPLREGDNSLVNSRNPNSAAPSKEYTQLKEKIDAWKEASDMGAKLKENVETYILEYIKNPCDTMDFSNYSDLESLPDVFDHSAFVNLKTLNLSDTQITYLPDSIGNLASLKKLDLSETWVGSLPDSFGNLSCLEELDLNNTPTRFLSDSIGDLHSLIELDLRDTQITFLPDSICNLSSLEWLFLDRTPLASLPSAITNLPNDCTIYLTISRFSERVRTNLEEQTNQPDYSGPTFEYDNAEEENSTSLSNTPLESLQAVFTAAEQNGTVKTLLDALTDSRLDKEKDDLHSWLHRLHETADAQSEGRTQFFNEILEILNLASKDSGFKGVFYRVLDDASRTCGDRIALSVLHMGIQNKLASVNTSKPMDVVKFLIKGVFVMDLLEKTARNIITTLPFVDPLEVYLGLPMKLKDEYDLPINTSNMLYYDCSALKDSHLTQTRDIVDEALKDENKVLKFLIEQPKWLESLEKLFSKEIEAIKETKSTSLNNISDDLSAADGAVIEKETEEQYDIDLMKLTKTAMHTRRRLPVLTA</sequence>
<dbReference type="SMART" id="SM00369">
    <property type="entry name" value="LRR_TYP"/>
    <property type="match status" value="4"/>
</dbReference>
<evidence type="ECO:0000259" key="4">
    <source>
        <dbReference type="PROSITE" id="PS52053"/>
    </source>
</evidence>
<accession>A0A2A4YFW3</accession>
<evidence type="ECO:0000313" key="6">
    <source>
        <dbReference type="Proteomes" id="UP000217838"/>
    </source>
</evidence>
<organism evidence="5 6">
    <name type="scientific">Aerophobetes bacterium</name>
    <dbReference type="NCBI Taxonomy" id="2030807"/>
    <lineage>
        <taxon>Bacteria</taxon>
        <taxon>Candidatus Aerophobota</taxon>
    </lineage>
</organism>
<dbReference type="GO" id="GO:0016567">
    <property type="term" value="P:protein ubiquitination"/>
    <property type="evidence" value="ECO:0007669"/>
    <property type="project" value="InterPro"/>
</dbReference>
<dbReference type="InterPro" id="IPR001611">
    <property type="entry name" value="Leu-rich_rpt"/>
</dbReference>
<dbReference type="Pfam" id="PF14496">
    <property type="entry name" value="NEL"/>
    <property type="match status" value="1"/>
</dbReference>
<gene>
    <name evidence="5" type="ORF">COB11_05085</name>
</gene>
<dbReference type="InterPro" id="IPR029487">
    <property type="entry name" value="NEL_dom"/>
</dbReference>
<feature type="compositionally biased region" description="Polar residues" evidence="3">
    <location>
        <begin position="73"/>
        <end position="84"/>
    </location>
</feature>
<dbReference type="InterPro" id="IPR032675">
    <property type="entry name" value="LRR_dom_sf"/>
</dbReference>
<feature type="compositionally biased region" description="Polar residues" evidence="3">
    <location>
        <begin position="46"/>
        <end position="63"/>
    </location>
</feature>
<evidence type="ECO:0000256" key="1">
    <source>
        <dbReference type="ARBA" id="ARBA00022614"/>
    </source>
</evidence>
<dbReference type="Gene3D" id="3.80.10.10">
    <property type="entry name" value="Ribonuclease Inhibitor"/>
    <property type="match status" value="1"/>
</dbReference>
<dbReference type="InterPro" id="IPR055414">
    <property type="entry name" value="LRR_R13L4/SHOC2-like"/>
</dbReference>
<dbReference type="GO" id="GO:0004842">
    <property type="term" value="F:ubiquitin-protein transferase activity"/>
    <property type="evidence" value="ECO:0007669"/>
    <property type="project" value="InterPro"/>
</dbReference>
<feature type="compositionally biased region" description="Polar residues" evidence="3">
    <location>
        <begin position="28"/>
        <end position="37"/>
    </location>
</feature>
<keyword evidence="2" id="KW-0677">Repeat</keyword>
<dbReference type="AlphaFoldDB" id="A0A2A4YFW3"/>
<feature type="region of interest" description="Disordered" evidence="3">
    <location>
        <begin position="285"/>
        <end position="312"/>
    </location>
</feature>
<dbReference type="PROSITE" id="PS51450">
    <property type="entry name" value="LRR"/>
    <property type="match status" value="1"/>
</dbReference>
<dbReference type="Gene3D" id="1.20.58.360">
    <property type="entry name" value="Shigella T3SS effector IpaH defines"/>
    <property type="match status" value="1"/>
</dbReference>
<evidence type="ECO:0000256" key="3">
    <source>
        <dbReference type="SAM" id="MobiDB-lite"/>
    </source>
</evidence>
<keyword evidence="1" id="KW-0433">Leucine-rich repeat</keyword>
<dbReference type="Proteomes" id="UP000217838">
    <property type="component" value="Unassembled WGS sequence"/>
</dbReference>
<dbReference type="InterPro" id="IPR050715">
    <property type="entry name" value="LRR-SigEffector_domain"/>
</dbReference>
<comment type="caution">
    <text evidence="5">The sequence shown here is derived from an EMBL/GenBank/DDBJ whole genome shotgun (WGS) entry which is preliminary data.</text>
</comment>
<feature type="domain" description="NEL" evidence="4">
    <location>
        <begin position="310"/>
        <end position="595"/>
    </location>
</feature>
<dbReference type="PANTHER" id="PTHR45752:SF187">
    <property type="entry name" value="LEUCINE-RICH REPEAT AND IQ DOMAIN-CONTAINING PROTEIN 4"/>
    <property type="match status" value="1"/>
</dbReference>
<name>A0A2A4YFW3_UNCAE</name>
<dbReference type="PANTHER" id="PTHR45752">
    <property type="entry name" value="LEUCINE-RICH REPEAT-CONTAINING"/>
    <property type="match status" value="1"/>
</dbReference>